<dbReference type="AlphaFoldDB" id="A0A8S0TP66"/>
<feature type="region of interest" description="Disordered" evidence="1">
    <location>
        <begin position="1"/>
        <end position="119"/>
    </location>
</feature>
<gene>
    <name evidence="2" type="ORF">OLEA9_A065531</name>
</gene>
<evidence type="ECO:0000313" key="3">
    <source>
        <dbReference type="Proteomes" id="UP000594638"/>
    </source>
</evidence>
<reference evidence="2 3" key="1">
    <citation type="submission" date="2019-12" db="EMBL/GenBank/DDBJ databases">
        <authorList>
            <person name="Alioto T."/>
            <person name="Alioto T."/>
            <person name="Gomez Garrido J."/>
        </authorList>
    </citation>
    <scope>NUCLEOTIDE SEQUENCE [LARGE SCALE GENOMIC DNA]</scope>
</reference>
<dbReference type="Proteomes" id="UP000594638">
    <property type="component" value="Unassembled WGS sequence"/>
</dbReference>
<evidence type="ECO:0000313" key="2">
    <source>
        <dbReference type="EMBL" id="CAA3006646.1"/>
    </source>
</evidence>
<keyword evidence="3" id="KW-1185">Reference proteome</keyword>
<feature type="compositionally biased region" description="Basic and acidic residues" evidence="1">
    <location>
        <begin position="96"/>
        <end position="113"/>
    </location>
</feature>
<proteinExistence type="predicted"/>
<sequence length="119" mass="13348">MAYEEKLEKASRVPKKLAENESSDSSHAPRVKSDQKTNSFLILASKDRPKKATKPDKGPSKSTIKNTTDILDEVSNGAHSVCSDDEVVSNEENGENEDRAALDQKTKEMENRSRNWKRN</sequence>
<evidence type="ECO:0000256" key="1">
    <source>
        <dbReference type="SAM" id="MobiDB-lite"/>
    </source>
</evidence>
<comment type="caution">
    <text evidence="2">The sequence shown here is derived from an EMBL/GenBank/DDBJ whole genome shotgun (WGS) entry which is preliminary data.</text>
</comment>
<dbReference type="Gramene" id="OE9A065531T1">
    <property type="protein sequence ID" value="OE9A065531C1"/>
    <property type="gene ID" value="OE9A065531"/>
</dbReference>
<feature type="compositionally biased region" description="Basic and acidic residues" evidence="1">
    <location>
        <begin position="1"/>
        <end position="19"/>
    </location>
</feature>
<feature type="compositionally biased region" description="Acidic residues" evidence="1">
    <location>
        <begin position="83"/>
        <end position="95"/>
    </location>
</feature>
<name>A0A8S0TP66_OLEEU</name>
<dbReference type="EMBL" id="CACTIH010007262">
    <property type="protein sequence ID" value="CAA3006646.1"/>
    <property type="molecule type" value="Genomic_DNA"/>
</dbReference>
<accession>A0A8S0TP66</accession>
<organism evidence="2 3">
    <name type="scientific">Olea europaea subsp. europaea</name>
    <dbReference type="NCBI Taxonomy" id="158383"/>
    <lineage>
        <taxon>Eukaryota</taxon>
        <taxon>Viridiplantae</taxon>
        <taxon>Streptophyta</taxon>
        <taxon>Embryophyta</taxon>
        <taxon>Tracheophyta</taxon>
        <taxon>Spermatophyta</taxon>
        <taxon>Magnoliopsida</taxon>
        <taxon>eudicotyledons</taxon>
        <taxon>Gunneridae</taxon>
        <taxon>Pentapetalae</taxon>
        <taxon>asterids</taxon>
        <taxon>lamiids</taxon>
        <taxon>Lamiales</taxon>
        <taxon>Oleaceae</taxon>
        <taxon>Oleeae</taxon>
        <taxon>Olea</taxon>
    </lineage>
</organism>
<protein>
    <submittedName>
        <fullName evidence="2">Uncharacterized protein</fullName>
    </submittedName>
</protein>
<feature type="compositionally biased region" description="Polar residues" evidence="1">
    <location>
        <begin position="60"/>
        <end position="69"/>
    </location>
</feature>